<feature type="compositionally biased region" description="Low complexity" evidence="1">
    <location>
        <begin position="470"/>
        <end position="480"/>
    </location>
</feature>
<name>A0AAD3HST1_9CHLO</name>
<sequence>MLGQLRSIGQSVAAPGYIVAHVRGALCSTEALPRAACIVGSGCSNGPSAEEEEAIDETQIVLGGHLAKLATEHAQDASNLRHLTLGLVASRGPQSWSSISSSRGLQPLTNPAASRWIVTSSCSLYRARSYQDDGLDDNEHPRGSRRRDHDRGSYRRSNADVENNNYSKYRRQKDRPYNSNRESPRRDRESGMQGDFGIGDGWGERIVGGSAAASKQQPEADATRPRTNSYEYERKQRAYQESTTWERREEQLRAAKEVTAQLKKAGSWSELNRILTDTPYNHMGPEQVSWALSKYADLILKDTQQRPQQQSQQGRSSSSSSGTTTYVSPEQQQFHTAVNMYGSNSSVSPAVQSPSSYLPFVTYATPPEEVTERLHTLVADTVPFTTMRHLALMLMNLSRVPHSPLSSCQGTAPAVHTPDSSQGSNSRDDNGHNRLNQQSVLHMLLQRLQLLLQPSDGPHATAEGPMGGKSPYYSSSSSSSPSSFERERDWDAPWQIQMVVRQLSMSCVALRRLHVADPLVYRAIAARATPLLESSAAAYLRGEPLAGIILAFSVADNPEPRFMRLALSTATRPGSLTRLRTPYYAASLLNCACRAGLTDPEILNPLADRLVALMESAASSSSGGGSGGDRQQQHREEKEESRGSSSDREEAGDGDEGEETGVAAEEAQATLRPREVAFLLQACAAVGFNSHAALLGALSAEIQRCRSSWPLPWRLQAAQYLLSLGVDLLGAPAGPQQQQQLQQQGG</sequence>
<feature type="region of interest" description="Disordered" evidence="1">
    <location>
        <begin position="617"/>
        <end position="663"/>
    </location>
</feature>
<gene>
    <name evidence="2" type="ORF">Agub_g14272</name>
</gene>
<proteinExistence type="predicted"/>
<evidence type="ECO:0000313" key="2">
    <source>
        <dbReference type="EMBL" id="GFR51813.1"/>
    </source>
</evidence>
<feature type="compositionally biased region" description="Basic and acidic residues" evidence="1">
    <location>
        <begin position="231"/>
        <end position="242"/>
    </location>
</feature>
<protein>
    <submittedName>
        <fullName evidence="2">Uncharacterized protein</fullName>
    </submittedName>
</protein>
<feature type="compositionally biased region" description="Basic and acidic residues" evidence="1">
    <location>
        <begin position="137"/>
        <end position="159"/>
    </location>
</feature>
<evidence type="ECO:0000256" key="1">
    <source>
        <dbReference type="SAM" id="MobiDB-lite"/>
    </source>
</evidence>
<feature type="compositionally biased region" description="Basic and acidic residues" evidence="1">
    <location>
        <begin position="631"/>
        <end position="651"/>
    </location>
</feature>
<dbReference type="AlphaFoldDB" id="A0AAD3HST1"/>
<feature type="region of interest" description="Disordered" evidence="1">
    <location>
        <begin position="303"/>
        <end position="328"/>
    </location>
</feature>
<comment type="caution">
    <text evidence="2">The sequence shown here is derived from an EMBL/GenBank/DDBJ whole genome shotgun (WGS) entry which is preliminary data.</text>
</comment>
<feature type="region of interest" description="Disordered" evidence="1">
    <location>
        <begin position="402"/>
        <end position="433"/>
    </location>
</feature>
<feature type="compositionally biased region" description="Low complexity" evidence="1">
    <location>
        <begin position="305"/>
        <end position="325"/>
    </location>
</feature>
<dbReference type="Proteomes" id="UP001054857">
    <property type="component" value="Unassembled WGS sequence"/>
</dbReference>
<feature type="region of interest" description="Disordered" evidence="1">
    <location>
        <begin position="455"/>
        <end position="480"/>
    </location>
</feature>
<accession>A0AAD3HST1</accession>
<evidence type="ECO:0000313" key="3">
    <source>
        <dbReference type="Proteomes" id="UP001054857"/>
    </source>
</evidence>
<feature type="non-terminal residue" evidence="2">
    <location>
        <position position="746"/>
    </location>
</feature>
<organism evidence="2 3">
    <name type="scientific">Astrephomene gubernaculifera</name>
    <dbReference type="NCBI Taxonomy" id="47775"/>
    <lineage>
        <taxon>Eukaryota</taxon>
        <taxon>Viridiplantae</taxon>
        <taxon>Chlorophyta</taxon>
        <taxon>core chlorophytes</taxon>
        <taxon>Chlorophyceae</taxon>
        <taxon>CS clade</taxon>
        <taxon>Chlamydomonadales</taxon>
        <taxon>Astrephomenaceae</taxon>
        <taxon>Astrephomene</taxon>
    </lineage>
</organism>
<reference evidence="2 3" key="1">
    <citation type="journal article" date="2021" name="Sci. Rep.">
        <title>Genome sequencing of the multicellular alga Astrephomene provides insights into convergent evolution of germ-soma differentiation.</title>
        <authorList>
            <person name="Yamashita S."/>
            <person name="Yamamoto K."/>
            <person name="Matsuzaki R."/>
            <person name="Suzuki S."/>
            <person name="Yamaguchi H."/>
            <person name="Hirooka S."/>
            <person name="Minakuchi Y."/>
            <person name="Miyagishima S."/>
            <person name="Kawachi M."/>
            <person name="Toyoda A."/>
            <person name="Nozaki H."/>
        </authorList>
    </citation>
    <scope>NUCLEOTIDE SEQUENCE [LARGE SCALE GENOMIC DNA]</scope>
    <source>
        <strain evidence="2 3">NIES-4017</strain>
    </source>
</reference>
<feature type="region of interest" description="Disordered" evidence="1">
    <location>
        <begin position="131"/>
        <end position="242"/>
    </location>
</feature>
<dbReference type="EMBL" id="BMAR01000054">
    <property type="protein sequence ID" value="GFR51813.1"/>
    <property type="molecule type" value="Genomic_DNA"/>
</dbReference>
<keyword evidence="3" id="KW-1185">Reference proteome</keyword>